<dbReference type="CTD" id="6750585"/>
<dbReference type="AlphaFoldDB" id="B3RNX7"/>
<evidence type="ECO:0000256" key="2">
    <source>
        <dbReference type="SAM" id="MobiDB-lite"/>
    </source>
</evidence>
<dbReference type="Pfam" id="PF15559">
    <property type="entry name" value="DUF4660"/>
    <property type="match status" value="1"/>
</dbReference>
<keyword evidence="4" id="KW-1185">Reference proteome</keyword>
<feature type="compositionally biased region" description="Polar residues" evidence="2">
    <location>
        <begin position="126"/>
        <end position="137"/>
    </location>
</feature>
<dbReference type="HOGENOM" id="CLU_1295859_0_0_1"/>
<feature type="region of interest" description="Disordered" evidence="2">
    <location>
        <begin position="1"/>
        <end position="71"/>
    </location>
</feature>
<dbReference type="PANTHER" id="PTHR31833">
    <property type="entry name" value="UPF0690 PROTEIN C1ORF52"/>
    <property type="match status" value="1"/>
</dbReference>
<dbReference type="EMBL" id="DS985242">
    <property type="protein sequence ID" value="EDV28093.1"/>
    <property type="molecule type" value="Genomic_DNA"/>
</dbReference>
<dbReference type="Proteomes" id="UP000009022">
    <property type="component" value="Unassembled WGS sequence"/>
</dbReference>
<feature type="region of interest" description="Disordered" evidence="2">
    <location>
        <begin position="124"/>
        <end position="213"/>
    </location>
</feature>
<organism evidence="3 4">
    <name type="scientific">Trichoplax adhaerens</name>
    <name type="common">Trichoplax reptans</name>
    <dbReference type="NCBI Taxonomy" id="10228"/>
    <lineage>
        <taxon>Eukaryota</taxon>
        <taxon>Metazoa</taxon>
        <taxon>Placozoa</taxon>
        <taxon>Uniplacotomia</taxon>
        <taxon>Trichoplacea</taxon>
        <taxon>Trichoplacidae</taxon>
        <taxon>Trichoplax</taxon>
    </lineage>
</organism>
<dbReference type="KEGG" id="tad:TRIADDRAFT_53329"/>
<feature type="compositionally biased region" description="Polar residues" evidence="2">
    <location>
        <begin position="30"/>
        <end position="50"/>
    </location>
</feature>
<proteinExistence type="inferred from homology"/>
<dbReference type="InterPro" id="IPR029089">
    <property type="entry name" value="DUF4660"/>
</dbReference>
<feature type="compositionally biased region" description="Basic and acidic residues" evidence="2">
    <location>
        <begin position="160"/>
        <end position="171"/>
    </location>
</feature>
<dbReference type="PhylomeDB" id="B3RNX7"/>
<dbReference type="RefSeq" id="XP_002109927.1">
    <property type="nucleotide sequence ID" value="XM_002109891.1"/>
</dbReference>
<gene>
    <name evidence="3" type="ORF">TRIADDRAFT_53329</name>
</gene>
<feature type="compositionally biased region" description="Polar residues" evidence="2">
    <location>
        <begin position="149"/>
        <end position="159"/>
    </location>
</feature>
<dbReference type="InParanoid" id="B3RNX7"/>
<comment type="similarity">
    <text evidence="1">Belongs to the UPF0690 family.</text>
</comment>
<accession>B3RNX7</accession>
<evidence type="ECO:0000256" key="1">
    <source>
        <dbReference type="ARBA" id="ARBA00008407"/>
    </source>
</evidence>
<dbReference type="OrthoDB" id="1906229at2759"/>
<protein>
    <submittedName>
        <fullName evidence="3">Uncharacterized protein</fullName>
    </submittedName>
</protein>
<dbReference type="GeneID" id="6750585"/>
<evidence type="ECO:0000313" key="4">
    <source>
        <dbReference type="Proteomes" id="UP000009022"/>
    </source>
</evidence>
<sequence length="213" mass="23685">MSASNPASDPLSFLANDDTSSSDSDDENIKSQPGQSTVTTTTEDNASINKTAKGIVLPDPEAILSKKTRPSFYRNDDDDYYNIINWEIVSDQVFSSAKAMHKKVPTISGPMSSNPNVVSAAPVKYSETNDPSSNAETTENDLDKESSKMMENQPTTSNIAHDKFPTKRKTSDAAITYRQREKRKRDLGQSARGKSYVEEEKRILKQSFNNDRF</sequence>
<reference evidence="3 4" key="1">
    <citation type="journal article" date="2008" name="Nature">
        <title>The Trichoplax genome and the nature of placozoans.</title>
        <authorList>
            <person name="Srivastava M."/>
            <person name="Begovic E."/>
            <person name="Chapman J."/>
            <person name="Putnam N.H."/>
            <person name="Hellsten U."/>
            <person name="Kawashima T."/>
            <person name="Kuo A."/>
            <person name="Mitros T."/>
            <person name="Salamov A."/>
            <person name="Carpenter M.L."/>
            <person name="Signorovitch A.Y."/>
            <person name="Moreno M.A."/>
            <person name="Kamm K."/>
            <person name="Grimwood J."/>
            <person name="Schmutz J."/>
            <person name="Shapiro H."/>
            <person name="Grigoriev I.V."/>
            <person name="Buss L.W."/>
            <person name="Schierwater B."/>
            <person name="Dellaporta S.L."/>
            <person name="Rokhsar D.S."/>
        </authorList>
    </citation>
    <scope>NUCLEOTIDE SEQUENCE [LARGE SCALE GENOMIC DNA]</scope>
    <source>
        <strain evidence="3 4">Grell-BS-1999</strain>
    </source>
</reference>
<name>B3RNX7_TRIAD</name>
<evidence type="ECO:0000313" key="3">
    <source>
        <dbReference type="EMBL" id="EDV28093.1"/>
    </source>
</evidence>
<dbReference type="PANTHER" id="PTHR31833:SF2">
    <property type="entry name" value="UPF0690 PROTEIN C1ORF52"/>
    <property type="match status" value="1"/>
</dbReference>